<evidence type="ECO:0000256" key="2">
    <source>
        <dbReference type="ARBA" id="ARBA00022723"/>
    </source>
</evidence>
<dbReference type="GO" id="GO:0009055">
    <property type="term" value="F:electron transfer activity"/>
    <property type="evidence" value="ECO:0007669"/>
    <property type="project" value="UniProtKB-UniRule"/>
</dbReference>
<dbReference type="PROSITE" id="PS51379">
    <property type="entry name" value="4FE4S_FER_2"/>
    <property type="match status" value="1"/>
</dbReference>
<keyword evidence="4 6" id="KW-0408">Iron</keyword>
<accession>A0A078KR08</accession>
<protein>
    <recommendedName>
        <fullName evidence="6">Ferredoxin</fullName>
    </recommendedName>
</protein>
<evidence type="ECO:0000313" key="9">
    <source>
        <dbReference type="Proteomes" id="UP000032431"/>
    </source>
</evidence>
<dbReference type="InterPro" id="IPR017896">
    <property type="entry name" value="4Fe4S_Fe-S-bd"/>
</dbReference>
<evidence type="ECO:0000256" key="5">
    <source>
        <dbReference type="ARBA" id="ARBA00023014"/>
    </source>
</evidence>
<evidence type="ECO:0000256" key="4">
    <source>
        <dbReference type="ARBA" id="ARBA00023004"/>
    </source>
</evidence>
<dbReference type="HOGENOM" id="CLU_139698_6_4_9"/>
<keyword evidence="2 6" id="KW-0479">Metal-binding</keyword>
<dbReference type="InterPro" id="IPR017900">
    <property type="entry name" value="4Fe4S_Fe_S_CS"/>
</dbReference>
<feature type="domain" description="4Fe-4S ferredoxin-type" evidence="7">
    <location>
        <begin position="1"/>
        <end position="29"/>
    </location>
</feature>
<name>A0A078KR08_9FIRM</name>
<dbReference type="PATRIC" id="fig|29343.3.peg.1916"/>
<dbReference type="SUPFAM" id="SSF54862">
    <property type="entry name" value="4Fe-4S ferredoxins"/>
    <property type="match status" value="1"/>
</dbReference>
<dbReference type="Proteomes" id="UP000032431">
    <property type="component" value="Chromosome I"/>
</dbReference>
<dbReference type="OrthoDB" id="9803319at2"/>
<dbReference type="PANTHER" id="PTHR36923:SF3">
    <property type="entry name" value="FERREDOXIN"/>
    <property type="match status" value="1"/>
</dbReference>
<dbReference type="InterPro" id="IPR001080">
    <property type="entry name" value="3Fe4S_ferredoxin"/>
</dbReference>
<dbReference type="EMBL" id="LM995447">
    <property type="protein sequence ID" value="CDZ24922.1"/>
    <property type="molecule type" value="Genomic_DNA"/>
</dbReference>
<dbReference type="STRING" id="29343.CCDG5_1824"/>
<dbReference type="InterPro" id="IPR051269">
    <property type="entry name" value="Fe-S_cluster_ET"/>
</dbReference>
<keyword evidence="9" id="KW-1185">Reference proteome</keyword>
<evidence type="ECO:0000256" key="3">
    <source>
        <dbReference type="ARBA" id="ARBA00022982"/>
    </source>
</evidence>
<dbReference type="PROSITE" id="PS00198">
    <property type="entry name" value="4FE4S_FER_1"/>
    <property type="match status" value="1"/>
</dbReference>
<dbReference type="Gene3D" id="3.30.70.20">
    <property type="match status" value="1"/>
</dbReference>
<evidence type="ECO:0000256" key="1">
    <source>
        <dbReference type="ARBA" id="ARBA00022448"/>
    </source>
</evidence>
<proteinExistence type="predicted"/>
<dbReference type="PANTHER" id="PTHR36923">
    <property type="entry name" value="FERREDOXIN"/>
    <property type="match status" value="1"/>
</dbReference>
<keyword evidence="1 6" id="KW-0813">Transport</keyword>
<sequence length="64" mass="6962">MKAFIDRDGCIACGLCVETCPDVFRFADDGFAEVYVDDVPAGQEDKAVEAQENCPTSVITVKEE</sequence>
<organism evidence="8 9">
    <name type="scientific">[Clostridium] cellulosi</name>
    <dbReference type="NCBI Taxonomy" id="29343"/>
    <lineage>
        <taxon>Bacteria</taxon>
        <taxon>Bacillati</taxon>
        <taxon>Bacillota</taxon>
        <taxon>Clostridia</taxon>
        <taxon>Eubacteriales</taxon>
        <taxon>Oscillospiraceae</taxon>
        <taxon>Oscillospiraceae incertae sedis</taxon>
    </lineage>
</organism>
<keyword evidence="5 6" id="KW-0411">Iron-sulfur</keyword>
<dbReference type="Pfam" id="PF13370">
    <property type="entry name" value="Fer4_13"/>
    <property type="match status" value="1"/>
</dbReference>
<dbReference type="AlphaFoldDB" id="A0A078KR08"/>
<dbReference type="PRINTS" id="PR00352">
    <property type="entry name" value="3FE4SFRDOXIN"/>
</dbReference>
<evidence type="ECO:0000259" key="7">
    <source>
        <dbReference type="PROSITE" id="PS51379"/>
    </source>
</evidence>
<evidence type="ECO:0000313" key="8">
    <source>
        <dbReference type="EMBL" id="CDZ24922.1"/>
    </source>
</evidence>
<dbReference type="GO" id="GO:0051536">
    <property type="term" value="F:iron-sulfur cluster binding"/>
    <property type="evidence" value="ECO:0007669"/>
    <property type="project" value="UniProtKB-KW"/>
</dbReference>
<evidence type="ECO:0000256" key="6">
    <source>
        <dbReference type="RuleBase" id="RU368020"/>
    </source>
</evidence>
<dbReference type="GO" id="GO:0005506">
    <property type="term" value="F:iron ion binding"/>
    <property type="evidence" value="ECO:0007669"/>
    <property type="project" value="UniProtKB-UniRule"/>
</dbReference>
<gene>
    <name evidence="8" type="ORF">CCDG5_1824</name>
</gene>
<comment type="function">
    <text evidence="6">Ferredoxins are iron-sulfur proteins that transfer electrons in a wide variety of metabolic reactions.</text>
</comment>
<keyword evidence="3 6" id="KW-0249">Electron transport</keyword>
<reference evidence="9" key="1">
    <citation type="submission" date="2014-07" db="EMBL/GenBank/DDBJ databases">
        <authorList>
            <person name="Wibberg D."/>
        </authorList>
    </citation>
    <scope>NUCLEOTIDE SEQUENCE [LARGE SCALE GENOMIC DNA]</scope>
    <source>
        <strain evidence="9">DG5</strain>
    </source>
</reference>
<dbReference type="KEGG" id="ccel:CCDG5_1824"/>